<dbReference type="InterPro" id="IPR025746">
    <property type="entry name" value="PilX_N_dom"/>
</dbReference>
<dbReference type="Pfam" id="PF13681">
    <property type="entry name" value="PilX"/>
    <property type="match status" value="1"/>
</dbReference>
<proteinExistence type="predicted"/>
<evidence type="ECO:0000259" key="2">
    <source>
        <dbReference type="Pfam" id="PF14341"/>
    </source>
</evidence>
<dbReference type="Pfam" id="PF14341">
    <property type="entry name" value="PilX_N"/>
    <property type="match status" value="1"/>
</dbReference>
<organism evidence="3 4">
    <name type="scientific">Methylomonas subterranea</name>
    <dbReference type="NCBI Taxonomy" id="2952225"/>
    <lineage>
        <taxon>Bacteria</taxon>
        <taxon>Pseudomonadati</taxon>
        <taxon>Pseudomonadota</taxon>
        <taxon>Gammaproteobacteria</taxon>
        <taxon>Methylococcales</taxon>
        <taxon>Methylococcaceae</taxon>
        <taxon>Methylomonas</taxon>
    </lineage>
</organism>
<evidence type="ECO:0000259" key="1">
    <source>
        <dbReference type="Pfam" id="PF13681"/>
    </source>
</evidence>
<sequence>MSQTFKYQSGAVLVVSLVMLLLLSIISVAGMQTTTLEEKMTGNQRDRNLAFQAAESAIRAGENFLTQATLPTFNGNNGLYAQNGAPPGADANWASYSTVAYAYDNEQVASAPLYVIQRMRDIESGSSLDAGSYGQSEMYRVTARGVGGTDTAVVVIQTTYRR</sequence>
<evidence type="ECO:0000313" key="3">
    <source>
        <dbReference type="EMBL" id="MCQ8105217.1"/>
    </source>
</evidence>
<name>A0ABT1TIC1_9GAMM</name>
<gene>
    <name evidence="3" type="ORF">NP590_13970</name>
</gene>
<dbReference type="RefSeq" id="WP_256603129.1">
    <property type="nucleotide sequence ID" value="NZ_JANIBJ010000026.1"/>
</dbReference>
<protein>
    <submittedName>
        <fullName evidence="3">PilX N-terminal domain-containing pilus assembly protein</fullName>
    </submittedName>
</protein>
<reference evidence="3 4" key="1">
    <citation type="submission" date="2022-07" db="EMBL/GenBank/DDBJ databases">
        <title>Methylomonas rivi sp. nov., Methylomonas rosea sp. nov., Methylomonas aureus sp. nov. and Methylomonas subterranea sp. nov., four novel methanotrophs isolated from a freshwater creek and the deep terrestrial subsurface.</title>
        <authorList>
            <person name="Abin C."/>
            <person name="Sankaranarayanan K."/>
            <person name="Garner C."/>
            <person name="Sindelar R."/>
            <person name="Kotary K."/>
            <person name="Garner R."/>
            <person name="Barclay S."/>
            <person name="Lawson P."/>
            <person name="Krumholz L."/>
        </authorList>
    </citation>
    <scope>NUCLEOTIDE SEQUENCE [LARGE SCALE GENOMIC DNA]</scope>
    <source>
        <strain evidence="3 4">SURF-2</strain>
    </source>
</reference>
<evidence type="ECO:0000313" key="4">
    <source>
        <dbReference type="Proteomes" id="UP001524499"/>
    </source>
</evidence>
<dbReference type="InterPro" id="IPR025205">
    <property type="entry name" value="PilX/PilW_C"/>
</dbReference>
<accession>A0ABT1TIC1</accession>
<comment type="caution">
    <text evidence="3">The sequence shown here is derived from an EMBL/GenBank/DDBJ whole genome shotgun (WGS) entry which is preliminary data.</text>
</comment>
<feature type="domain" description="PilX/PilW C-terminal" evidence="1">
    <location>
        <begin position="84"/>
        <end position="162"/>
    </location>
</feature>
<feature type="domain" description="Type 4 fimbrial biogenesis protein PilX N-terminal" evidence="2">
    <location>
        <begin position="9"/>
        <end position="59"/>
    </location>
</feature>
<keyword evidence="4" id="KW-1185">Reference proteome</keyword>
<dbReference type="EMBL" id="JANIBJ010000026">
    <property type="protein sequence ID" value="MCQ8105217.1"/>
    <property type="molecule type" value="Genomic_DNA"/>
</dbReference>
<dbReference type="Proteomes" id="UP001524499">
    <property type="component" value="Unassembled WGS sequence"/>
</dbReference>